<evidence type="ECO:0000256" key="5">
    <source>
        <dbReference type="ARBA" id="ARBA00042530"/>
    </source>
</evidence>
<comment type="catalytic activity">
    <reaction evidence="1">
        <text>adenosine 3',5'-bisphosphate + H2O = AMP + phosphate</text>
        <dbReference type="Rhea" id="RHEA:10040"/>
        <dbReference type="ChEBI" id="CHEBI:15377"/>
        <dbReference type="ChEBI" id="CHEBI:43474"/>
        <dbReference type="ChEBI" id="CHEBI:58343"/>
        <dbReference type="ChEBI" id="CHEBI:456215"/>
        <dbReference type="EC" id="3.1.3.7"/>
    </reaction>
</comment>
<feature type="binding site" evidence="6">
    <location>
        <position position="61"/>
    </location>
    <ligand>
        <name>Mg(2+)</name>
        <dbReference type="ChEBI" id="CHEBI:18420"/>
        <label>1</label>
        <note>catalytic</note>
    </ligand>
</feature>
<dbReference type="GO" id="GO:0050427">
    <property type="term" value="P:3'-phosphoadenosine 5'-phosphosulfate metabolic process"/>
    <property type="evidence" value="ECO:0007669"/>
    <property type="project" value="TreeGrafter"/>
</dbReference>
<feature type="binding site" evidence="6">
    <location>
        <position position="81"/>
    </location>
    <ligand>
        <name>Mg(2+)</name>
        <dbReference type="ChEBI" id="CHEBI:18420"/>
        <label>1</label>
        <note>catalytic</note>
    </ligand>
</feature>
<feature type="binding site" evidence="6">
    <location>
        <position position="82"/>
    </location>
    <ligand>
        <name>Mg(2+)</name>
        <dbReference type="ChEBI" id="CHEBI:18420"/>
        <label>1</label>
        <note>catalytic</note>
    </ligand>
</feature>
<feature type="binding site" evidence="6">
    <location>
        <position position="79"/>
    </location>
    <ligand>
        <name>Mg(2+)</name>
        <dbReference type="ChEBI" id="CHEBI:18420"/>
        <label>1</label>
        <note>catalytic</note>
    </ligand>
</feature>
<evidence type="ECO:0000256" key="2">
    <source>
        <dbReference type="ARBA" id="ARBA00022723"/>
    </source>
</evidence>
<comment type="cofactor">
    <cofactor evidence="6">
        <name>Mg(2+)</name>
        <dbReference type="ChEBI" id="CHEBI:18420"/>
    </cofactor>
</comment>
<keyword evidence="3 6" id="KW-0460">Magnesium</keyword>
<comment type="caution">
    <text evidence="7">The sequence shown here is derived from an EMBL/GenBank/DDBJ whole genome shotgun (WGS) entry which is preliminary data.</text>
</comment>
<dbReference type="SUPFAM" id="SSF56655">
    <property type="entry name" value="Carbohydrate phosphatase"/>
    <property type="match status" value="1"/>
</dbReference>
<dbReference type="Pfam" id="PF00459">
    <property type="entry name" value="Inositol_P"/>
    <property type="match status" value="2"/>
</dbReference>
<dbReference type="Gene3D" id="3.40.190.80">
    <property type="match status" value="1"/>
</dbReference>
<dbReference type="InterPro" id="IPR000760">
    <property type="entry name" value="Inositol_monophosphatase-like"/>
</dbReference>
<feature type="binding site" evidence="6">
    <location>
        <position position="191"/>
    </location>
    <ligand>
        <name>Mg(2+)</name>
        <dbReference type="ChEBI" id="CHEBI:18420"/>
        <label>1</label>
        <note>catalytic</note>
    </ligand>
</feature>
<sequence>MSDHELAGRVATAAGTLLLDVRRELADASAEERKAAGDKRSHDFLMEALGAERPDDAVLSEEGADDPVRLSADRVWIVDPLDGTREFSELGREDWAVHVALWQAGELVAGAVALPAQGVTLTTPTVAPPPEHQGRPRIVVSRTRPPAVALAVRDALDGVLVEMGSAGAKVASVVQGLSDVYVHAGGQYEWDSAAPVAVARAAGLHTSRIDGSPLVYNRADPLLPDLVVCRPEFADAVLAVTT</sequence>
<dbReference type="Gene3D" id="3.30.540.10">
    <property type="entry name" value="Fructose-1,6-Bisphosphatase, subunit A, domain 1"/>
    <property type="match status" value="1"/>
</dbReference>
<evidence type="ECO:0000256" key="3">
    <source>
        <dbReference type="ARBA" id="ARBA00022842"/>
    </source>
</evidence>
<evidence type="ECO:0000256" key="6">
    <source>
        <dbReference type="PIRSR" id="PIRSR600760-2"/>
    </source>
</evidence>
<dbReference type="PRINTS" id="PR00377">
    <property type="entry name" value="IMPHPHTASES"/>
</dbReference>
<evidence type="ECO:0000313" key="8">
    <source>
        <dbReference type="Proteomes" id="UP000094053"/>
    </source>
</evidence>
<accession>A0A1E3RGB7</accession>
<evidence type="ECO:0000256" key="1">
    <source>
        <dbReference type="ARBA" id="ARBA00001625"/>
    </source>
</evidence>
<dbReference type="GO" id="GO:0000103">
    <property type="term" value="P:sulfate assimilation"/>
    <property type="evidence" value="ECO:0007669"/>
    <property type="project" value="TreeGrafter"/>
</dbReference>
<dbReference type="GO" id="GO:0008441">
    <property type="term" value="F:3'(2'),5'-bisphosphate nucleotidase activity"/>
    <property type="evidence" value="ECO:0007669"/>
    <property type="project" value="UniProtKB-EC"/>
</dbReference>
<dbReference type="Proteomes" id="UP000094053">
    <property type="component" value="Unassembled WGS sequence"/>
</dbReference>
<dbReference type="GO" id="GO:0046872">
    <property type="term" value="F:metal ion binding"/>
    <property type="evidence" value="ECO:0007669"/>
    <property type="project" value="UniProtKB-KW"/>
</dbReference>
<dbReference type="PANTHER" id="PTHR43028">
    <property type="entry name" value="3'(2'),5'-BISPHOSPHATE NUCLEOTIDASE 1"/>
    <property type="match status" value="1"/>
</dbReference>
<dbReference type="RefSeq" id="WP_069414782.1">
    <property type="nucleotide sequence ID" value="NZ_JACKUL010000020.1"/>
</dbReference>
<dbReference type="PROSITE" id="PS00629">
    <property type="entry name" value="IMP_1"/>
    <property type="match status" value="1"/>
</dbReference>
<dbReference type="InterPro" id="IPR020583">
    <property type="entry name" value="Inositol_monoP_metal-BS"/>
</dbReference>
<dbReference type="OrthoDB" id="9772456at2"/>
<organism evidence="7 8">
    <name type="scientific">Mycolicibacterium flavescens</name>
    <name type="common">Mycobacterium flavescens</name>
    <dbReference type="NCBI Taxonomy" id="1776"/>
    <lineage>
        <taxon>Bacteria</taxon>
        <taxon>Bacillati</taxon>
        <taxon>Actinomycetota</taxon>
        <taxon>Actinomycetes</taxon>
        <taxon>Mycobacteriales</taxon>
        <taxon>Mycobacteriaceae</taxon>
        <taxon>Mycolicibacterium</taxon>
    </lineage>
</organism>
<keyword evidence="8" id="KW-1185">Reference proteome</keyword>
<dbReference type="InterPro" id="IPR050725">
    <property type="entry name" value="CysQ/Inositol_MonoPase"/>
</dbReference>
<name>A0A1E3RGB7_MYCFV</name>
<reference evidence="8" key="1">
    <citation type="submission" date="2016-09" db="EMBL/GenBank/DDBJ databases">
        <authorList>
            <person name="Greninger A.L."/>
            <person name="Jerome K.R."/>
            <person name="Mcnair B."/>
            <person name="Wallis C."/>
            <person name="Fang F."/>
        </authorList>
    </citation>
    <scope>NUCLEOTIDE SEQUENCE [LARGE SCALE GENOMIC DNA]</scope>
    <source>
        <strain evidence="8">M6</strain>
    </source>
</reference>
<evidence type="ECO:0000256" key="4">
    <source>
        <dbReference type="ARBA" id="ARBA00041694"/>
    </source>
</evidence>
<dbReference type="EMBL" id="MIHA01000012">
    <property type="protein sequence ID" value="ODQ88901.1"/>
    <property type="molecule type" value="Genomic_DNA"/>
</dbReference>
<protein>
    <recommendedName>
        <fullName evidence="4">3'(2'),5-bisphosphonucleoside 3'(2')-phosphohydrolase</fullName>
    </recommendedName>
    <alternativeName>
        <fullName evidence="5">DPNPase</fullName>
    </alternativeName>
</protein>
<dbReference type="STRING" id="1776.BHQ18_16820"/>
<dbReference type="AlphaFoldDB" id="A0A1E3RGB7"/>
<proteinExistence type="predicted"/>
<keyword evidence="2 6" id="KW-0479">Metal-binding</keyword>
<dbReference type="CDD" id="cd01638">
    <property type="entry name" value="CysQ"/>
    <property type="match status" value="1"/>
</dbReference>
<dbReference type="PANTHER" id="PTHR43028:SF5">
    <property type="entry name" value="3'(2'),5'-BISPHOSPHATE NUCLEOTIDASE 1"/>
    <property type="match status" value="1"/>
</dbReference>
<gene>
    <name evidence="7" type="ORF">BHQ18_16820</name>
</gene>
<evidence type="ECO:0000313" key="7">
    <source>
        <dbReference type="EMBL" id="ODQ88901.1"/>
    </source>
</evidence>